<sequence>MRDTKFASLWWKDLCMVGRMETNVEGDWCSNIMTKKLGNGGNTRFWLDNWTGGWRNGEWVWELKWRRRLFVWEEELLNQLMIHIGGTVISQMEDSWLCDIGMEEGGVSGVEPNVEEFSSIKGESILLATHAPSFTNPSKFVKAWCFGVLGTISLCLVFGGGRIGGSSIHKVLGCGGCVAGCSLMARNNNGGPG</sequence>
<evidence type="ECO:0008006" key="3">
    <source>
        <dbReference type="Google" id="ProtNLM"/>
    </source>
</evidence>
<proteinExistence type="predicted"/>
<evidence type="ECO:0000313" key="1">
    <source>
        <dbReference type="EMBL" id="GAU28445.1"/>
    </source>
</evidence>
<gene>
    <name evidence="1" type="ORF">TSUD_54960</name>
</gene>
<organism evidence="1 2">
    <name type="scientific">Trifolium subterraneum</name>
    <name type="common">Subterranean clover</name>
    <dbReference type="NCBI Taxonomy" id="3900"/>
    <lineage>
        <taxon>Eukaryota</taxon>
        <taxon>Viridiplantae</taxon>
        <taxon>Streptophyta</taxon>
        <taxon>Embryophyta</taxon>
        <taxon>Tracheophyta</taxon>
        <taxon>Spermatophyta</taxon>
        <taxon>Magnoliopsida</taxon>
        <taxon>eudicotyledons</taxon>
        <taxon>Gunneridae</taxon>
        <taxon>Pentapetalae</taxon>
        <taxon>rosids</taxon>
        <taxon>fabids</taxon>
        <taxon>Fabales</taxon>
        <taxon>Fabaceae</taxon>
        <taxon>Papilionoideae</taxon>
        <taxon>50 kb inversion clade</taxon>
        <taxon>NPAAA clade</taxon>
        <taxon>Hologalegina</taxon>
        <taxon>IRL clade</taxon>
        <taxon>Trifolieae</taxon>
        <taxon>Trifolium</taxon>
    </lineage>
</organism>
<accession>A0A2Z6MXI7</accession>
<protein>
    <recommendedName>
        <fullName evidence="3">Reverse transcriptase zinc-binding domain-containing protein</fullName>
    </recommendedName>
</protein>
<dbReference type="EMBL" id="DF973372">
    <property type="protein sequence ID" value="GAU28445.1"/>
    <property type="molecule type" value="Genomic_DNA"/>
</dbReference>
<keyword evidence="2" id="KW-1185">Reference proteome</keyword>
<name>A0A2Z6MXI7_TRISU</name>
<dbReference type="OrthoDB" id="1752009at2759"/>
<evidence type="ECO:0000313" key="2">
    <source>
        <dbReference type="Proteomes" id="UP000242715"/>
    </source>
</evidence>
<reference evidence="2" key="1">
    <citation type="journal article" date="2017" name="Front. Plant Sci.">
        <title>Climate Clever Clovers: New Paradigm to Reduce the Environmental Footprint of Ruminants by Breeding Low Methanogenic Forages Utilizing Haplotype Variation.</title>
        <authorList>
            <person name="Kaur P."/>
            <person name="Appels R."/>
            <person name="Bayer P.E."/>
            <person name="Keeble-Gagnere G."/>
            <person name="Wang J."/>
            <person name="Hirakawa H."/>
            <person name="Shirasawa K."/>
            <person name="Vercoe P."/>
            <person name="Stefanova K."/>
            <person name="Durmic Z."/>
            <person name="Nichols P."/>
            <person name="Revell C."/>
            <person name="Isobe S.N."/>
            <person name="Edwards D."/>
            <person name="Erskine W."/>
        </authorList>
    </citation>
    <scope>NUCLEOTIDE SEQUENCE [LARGE SCALE GENOMIC DNA]</scope>
    <source>
        <strain evidence="2">cv. Daliak</strain>
    </source>
</reference>
<dbReference type="Proteomes" id="UP000242715">
    <property type="component" value="Unassembled WGS sequence"/>
</dbReference>
<dbReference type="AlphaFoldDB" id="A0A2Z6MXI7"/>